<sequence>MALTNPPSRDEKANWSVKINLPHKNLKELKEKKLRRYKVLGTFITEWDEEKAICKELLSTKESTHKYSEHLVELVVALGFDGWMLNLEFQVDVGQISNLKEFVSHFTQTMHSLLPGSLVIWFVKEATD</sequence>
<organism evidence="2 3">
    <name type="scientific">Hibiscus syriacus</name>
    <name type="common">Rose of Sharon</name>
    <dbReference type="NCBI Taxonomy" id="106335"/>
    <lineage>
        <taxon>Eukaryota</taxon>
        <taxon>Viridiplantae</taxon>
        <taxon>Streptophyta</taxon>
        <taxon>Embryophyta</taxon>
        <taxon>Tracheophyta</taxon>
        <taxon>Spermatophyta</taxon>
        <taxon>Magnoliopsida</taxon>
        <taxon>eudicotyledons</taxon>
        <taxon>Gunneridae</taxon>
        <taxon>Pentapetalae</taxon>
        <taxon>rosids</taxon>
        <taxon>malvids</taxon>
        <taxon>Malvales</taxon>
        <taxon>Malvaceae</taxon>
        <taxon>Malvoideae</taxon>
        <taxon>Hibiscus</taxon>
    </lineage>
</organism>
<dbReference type="GO" id="GO:0005829">
    <property type="term" value="C:cytosol"/>
    <property type="evidence" value="ECO:0007669"/>
    <property type="project" value="UniProtKB-SubCell"/>
</dbReference>
<protein>
    <recommendedName>
        <fullName evidence="1">Cytosolic endo-beta-N-acetylglucosaminidase TIM barrel domain-containing protein</fullName>
    </recommendedName>
</protein>
<gene>
    <name evidence="2" type="ORF">F3Y22_tig00014444pilonHSYRG00204</name>
</gene>
<dbReference type="Gene3D" id="3.20.20.80">
    <property type="entry name" value="Glycosidases"/>
    <property type="match status" value="1"/>
</dbReference>
<dbReference type="PANTHER" id="PTHR13246">
    <property type="entry name" value="ENDO BETA N-ACETYLGLUCOSAMINIDASE"/>
    <property type="match status" value="1"/>
</dbReference>
<evidence type="ECO:0000259" key="1">
    <source>
        <dbReference type="Pfam" id="PF03644"/>
    </source>
</evidence>
<dbReference type="InterPro" id="IPR032979">
    <property type="entry name" value="ENGase"/>
</dbReference>
<reference evidence="2" key="1">
    <citation type="submission" date="2019-09" db="EMBL/GenBank/DDBJ databases">
        <title>Draft genome information of white flower Hibiscus syriacus.</title>
        <authorList>
            <person name="Kim Y.-M."/>
        </authorList>
    </citation>
    <scope>NUCLEOTIDE SEQUENCE [LARGE SCALE GENOMIC DNA]</scope>
    <source>
        <strain evidence="2">YM2019G1</strain>
    </source>
</reference>
<comment type="caution">
    <text evidence="2">The sequence shown here is derived from an EMBL/GenBank/DDBJ whole genome shotgun (WGS) entry which is preliminary data.</text>
</comment>
<feature type="domain" description="Cytosolic endo-beta-N-acetylglucosaminidase TIM barrel" evidence="1">
    <location>
        <begin position="38"/>
        <end position="122"/>
    </location>
</feature>
<dbReference type="EMBL" id="VEPZ02000575">
    <property type="protein sequence ID" value="KAE8722061.1"/>
    <property type="molecule type" value="Genomic_DNA"/>
</dbReference>
<dbReference type="PANTHER" id="PTHR13246:SF1">
    <property type="entry name" value="CYTOSOLIC ENDO-BETA-N-ACETYLGLUCOSAMINIDASE"/>
    <property type="match status" value="1"/>
</dbReference>
<dbReference type="AlphaFoldDB" id="A0A6A3C211"/>
<evidence type="ECO:0000313" key="3">
    <source>
        <dbReference type="Proteomes" id="UP000436088"/>
    </source>
</evidence>
<proteinExistence type="predicted"/>
<dbReference type="GO" id="GO:0033925">
    <property type="term" value="F:mannosyl-glycoprotein endo-beta-N-acetylglucosaminidase activity"/>
    <property type="evidence" value="ECO:0007669"/>
    <property type="project" value="UniProtKB-EC"/>
</dbReference>
<keyword evidence="3" id="KW-1185">Reference proteome</keyword>
<dbReference type="InterPro" id="IPR005201">
    <property type="entry name" value="TIM_ENGase"/>
</dbReference>
<evidence type="ECO:0000313" key="2">
    <source>
        <dbReference type="EMBL" id="KAE8722061.1"/>
    </source>
</evidence>
<name>A0A6A3C211_HIBSY</name>
<dbReference type="Pfam" id="PF03644">
    <property type="entry name" value="Glyco_hydro_85"/>
    <property type="match status" value="1"/>
</dbReference>
<dbReference type="Proteomes" id="UP000436088">
    <property type="component" value="Unassembled WGS sequence"/>
</dbReference>
<accession>A0A6A3C211</accession>